<keyword evidence="1" id="KW-0732">Signal</keyword>
<evidence type="ECO:0000256" key="1">
    <source>
        <dbReference type="SAM" id="SignalP"/>
    </source>
</evidence>
<evidence type="ECO:0000313" key="3">
    <source>
        <dbReference type="Proteomes" id="UP000327191"/>
    </source>
</evidence>
<evidence type="ECO:0000313" key="2">
    <source>
        <dbReference type="EMBL" id="VVQ05231.1"/>
    </source>
</evidence>
<dbReference type="AlphaFoldDB" id="A0A5E7U309"/>
<accession>A0A5E7U309</accession>
<dbReference type="Proteomes" id="UP000327191">
    <property type="component" value="Unassembled WGS sequence"/>
</dbReference>
<protein>
    <recommendedName>
        <fullName evidence="4">Fimbrial protein</fullName>
    </recommendedName>
</protein>
<dbReference type="EMBL" id="CABVJE010000012">
    <property type="protein sequence ID" value="VVQ05231.1"/>
    <property type="molecule type" value="Genomic_DNA"/>
</dbReference>
<sequence precursor="true">MKPTSTCSRLLRRGRWLGMLAVVAAPSVQAVNQEIRALFTPDSANPQRNMFVNKTPVSGYCADYPSECRDNETFSIRLPMRFESASPMQPNASPRNSAMFSIPALWRPLTVTNRETGEVETVEVRIAGFGSRYILSDTAVNLTGAATAIEGHRALWGGPGGGWVNAAPPCTYSGVGLYSDNYYRFFWKTPVQGTCVKTASFPIPAMTYDYLDFSYELKTPNPLTMSSGLYTGDVSYRIGPGGDFDMGDVMLPNDSDLTLDFVLEVQHTLKVDIPPGGEKVQLVPAGGWQSWLHAGRKPVRLFRDQTFNISASSRFKMSLECEYSLLFNCMIRDSVSQRTAVVQVSVSLPNGLTDLAGQPVHRRPLRMGLGQESLKFQPGFYVDRAPGVLHFEMSPYYVNSIVQSGEAASYIGNITVIWDSEV</sequence>
<reference evidence="2 3" key="1">
    <citation type="submission" date="2019-09" db="EMBL/GenBank/DDBJ databases">
        <authorList>
            <person name="Chandra G."/>
            <person name="Truman W A."/>
        </authorList>
    </citation>
    <scope>NUCLEOTIDE SEQUENCE [LARGE SCALE GENOMIC DNA]</scope>
    <source>
        <strain evidence="2">PS938</strain>
    </source>
</reference>
<evidence type="ECO:0008006" key="4">
    <source>
        <dbReference type="Google" id="ProtNLM"/>
    </source>
</evidence>
<name>A0A5E7U309_PSEFL</name>
<dbReference type="OrthoDB" id="6764591at2"/>
<feature type="signal peptide" evidence="1">
    <location>
        <begin position="1"/>
        <end position="30"/>
    </location>
</feature>
<proteinExistence type="predicted"/>
<feature type="chain" id="PRO_5023138757" description="Fimbrial protein" evidence="1">
    <location>
        <begin position="31"/>
        <end position="422"/>
    </location>
</feature>
<gene>
    <name evidence="2" type="ORF">PS938_02903</name>
</gene>
<organism evidence="2 3">
    <name type="scientific">Pseudomonas fluorescens</name>
    <dbReference type="NCBI Taxonomy" id="294"/>
    <lineage>
        <taxon>Bacteria</taxon>
        <taxon>Pseudomonadati</taxon>
        <taxon>Pseudomonadota</taxon>
        <taxon>Gammaproteobacteria</taxon>
        <taxon>Pseudomonadales</taxon>
        <taxon>Pseudomonadaceae</taxon>
        <taxon>Pseudomonas</taxon>
    </lineage>
</organism>